<proteinExistence type="predicted"/>
<gene>
    <name evidence="1" type="ORF">B7P43_G16297</name>
</gene>
<dbReference type="Proteomes" id="UP000235965">
    <property type="component" value="Unassembled WGS sequence"/>
</dbReference>
<comment type="caution">
    <text evidence="1">The sequence shown here is derived from an EMBL/GenBank/DDBJ whole genome shotgun (WGS) entry which is preliminary data.</text>
</comment>
<accession>A0A2J7R0D8</accession>
<dbReference type="EMBL" id="NEVH01008248">
    <property type="protein sequence ID" value="PNF34301.1"/>
    <property type="molecule type" value="Genomic_DNA"/>
</dbReference>
<reference evidence="1 2" key="1">
    <citation type="submission" date="2017-12" db="EMBL/GenBank/DDBJ databases">
        <title>Hemimetabolous genomes reveal molecular basis of termite eusociality.</title>
        <authorList>
            <person name="Harrison M.C."/>
            <person name="Jongepier E."/>
            <person name="Robertson H.M."/>
            <person name="Arning N."/>
            <person name="Bitard-Feildel T."/>
            <person name="Chao H."/>
            <person name="Childers C.P."/>
            <person name="Dinh H."/>
            <person name="Doddapaneni H."/>
            <person name="Dugan S."/>
            <person name="Gowin J."/>
            <person name="Greiner C."/>
            <person name="Han Y."/>
            <person name="Hu H."/>
            <person name="Hughes D.S.T."/>
            <person name="Huylmans A.-K."/>
            <person name="Kemena C."/>
            <person name="Kremer L.P.M."/>
            <person name="Lee S.L."/>
            <person name="Lopez-Ezquerra A."/>
            <person name="Mallet L."/>
            <person name="Monroy-Kuhn J.M."/>
            <person name="Moser A."/>
            <person name="Murali S.C."/>
            <person name="Muzny D.M."/>
            <person name="Otani S."/>
            <person name="Piulachs M.-D."/>
            <person name="Poelchau M."/>
            <person name="Qu J."/>
            <person name="Schaub F."/>
            <person name="Wada-Katsumata A."/>
            <person name="Worley K.C."/>
            <person name="Xie Q."/>
            <person name="Ylla G."/>
            <person name="Poulsen M."/>
            <person name="Gibbs R.A."/>
            <person name="Schal C."/>
            <person name="Richards S."/>
            <person name="Belles X."/>
            <person name="Korb J."/>
            <person name="Bornberg-Bauer E."/>
        </authorList>
    </citation>
    <scope>NUCLEOTIDE SEQUENCE [LARGE SCALE GENOMIC DNA]</scope>
    <source>
        <tissue evidence="1">Whole body</tissue>
    </source>
</reference>
<evidence type="ECO:0000313" key="1">
    <source>
        <dbReference type="EMBL" id="PNF34301.1"/>
    </source>
</evidence>
<evidence type="ECO:0000313" key="2">
    <source>
        <dbReference type="Proteomes" id="UP000235965"/>
    </source>
</evidence>
<dbReference type="AlphaFoldDB" id="A0A2J7R0D8"/>
<sequence>MTPPACEIATPQPGEKVAFQQILISTLECENAIRKTGSEIVLTNKTSGRNIGTNDIITQQAILHNEN</sequence>
<keyword evidence="2" id="KW-1185">Reference proteome</keyword>
<dbReference type="InParanoid" id="A0A2J7R0D8"/>
<organism evidence="1 2">
    <name type="scientific">Cryptotermes secundus</name>
    <dbReference type="NCBI Taxonomy" id="105785"/>
    <lineage>
        <taxon>Eukaryota</taxon>
        <taxon>Metazoa</taxon>
        <taxon>Ecdysozoa</taxon>
        <taxon>Arthropoda</taxon>
        <taxon>Hexapoda</taxon>
        <taxon>Insecta</taxon>
        <taxon>Pterygota</taxon>
        <taxon>Neoptera</taxon>
        <taxon>Polyneoptera</taxon>
        <taxon>Dictyoptera</taxon>
        <taxon>Blattodea</taxon>
        <taxon>Blattoidea</taxon>
        <taxon>Termitoidae</taxon>
        <taxon>Kalotermitidae</taxon>
        <taxon>Cryptotermitinae</taxon>
        <taxon>Cryptotermes</taxon>
    </lineage>
</organism>
<protein>
    <submittedName>
        <fullName evidence="1">Uncharacterized protein</fullName>
    </submittedName>
</protein>
<name>A0A2J7R0D8_9NEOP</name>